<evidence type="ECO:0000313" key="4">
    <source>
        <dbReference type="Proteomes" id="UP001595789"/>
    </source>
</evidence>
<dbReference type="Pfam" id="PF13439">
    <property type="entry name" value="Glyco_transf_4"/>
    <property type="match status" value="1"/>
</dbReference>
<proteinExistence type="predicted"/>
<dbReference type="PANTHER" id="PTHR12526">
    <property type="entry name" value="GLYCOSYLTRANSFERASE"/>
    <property type="match status" value="1"/>
</dbReference>
<organism evidence="3 4">
    <name type="scientific">Pedobacter lithocola</name>
    <dbReference type="NCBI Taxonomy" id="1908239"/>
    <lineage>
        <taxon>Bacteria</taxon>
        <taxon>Pseudomonadati</taxon>
        <taxon>Bacteroidota</taxon>
        <taxon>Sphingobacteriia</taxon>
        <taxon>Sphingobacteriales</taxon>
        <taxon>Sphingobacteriaceae</taxon>
        <taxon>Pedobacter</taxon>
    </lineage>
</organism>
<dbReference type="Pfam" id="PF00534">
    <property type="entry name" value="Glycos_transf_1"/>
    <property type="match status" value="1"/>
</dbReference>
<evidence type="ECO:0000259" key="2">
    <source>
        <dbReference type="Pfam" id="PF13439"/>
    </source>
</evidence>
<dbReference type="Gene3D" id="3.40.50.2000">
    <property type="entry name" value="Glycogen Phosphorylase B"/>
    <property type="match status" value="2"/>
</dbReference>
<protein>
    <submittedName>
        <fullName evidence="3">Glycosyltransferase family 4 protein</fullName>
    </submittedName>
</protein>
<dbReference type="RefSeq" id="WP_378982306.1">
    <property type="nucleotide sequence ID" value="NZ_JBHSBW010000007.1"/>
</dbReference>
<dbReference type="CDD" id="cd03808">
    <property type="entry name" value="GT4_CapM-like"/>
    <property type="match status" value="1"/>
</dbReference>
<gene>
    <name evidence="3" type="ORF">ACFOWA_04770</name>
</gene>
<dbReference type="InterPro" id="IPR001296">
    <property type="entry name" value="Glyco_trans_1"/>
</dbReference>
<reference evidence="4" key="1">
    <citation type="journal article" date="2019" name="Int. J. Syst. Evol. Microbiol.">
        <title>The Global Catalogue of Microorganisms (GCM) 10K type strain sequencing project: providing services to taxonomists for standard genome sequencing and annotation.</title>
        <authorList>
            <consortium name="The Broad Institute Genomics Platform"/>
            <consortium name="The Broad Institute Genome Sequencing Center for Infectious Disease"/>
            <person name="Wu L."/>
            <person name="Ma J."/>
        </authorList>
    </citation>
    <scope>NUCLEOTIDE SEQUENCE [LARGE SCALE GENOMIC DNA]</scope>
    <source>
        <strain evidence="4">CCM 8691</strain>
    </source>
</reference>
<dbReference type="PANTHER" id="PTHR12526:SF630">
    <property type="entry name" value="GLYCOSYLTRANSFERASE"/>
    <property type="match status" value="1"/>
</dbReference>
<keyword evidence="4" id="KW-1185">Reference proteome</keyword>
<evidence type="ECO:0000313" key="3">
    <source>
        <dbReference type="EMBL" id="MFC4210480.1"/>
    </source>
</evidence>
<feature type="domain" description="Glycosyl transferase family 1" evidence="1">
    <location>
        <begin position="185"/>
        <end position="348"/>
    </location>
</feature>
<accession>A0ABV8P5C5</accession>
<dbReference type="EMBL" id="JBHSBW010000007">
    <property type="protein sequence ID" value="MFC4210480.1"/>
    <property type="molecule type" value="Genomic_DNA"/>
</dbReference>
<evidence type="ECO:0000259" key="1">
    <source>
        <dbReference type="Pfam" id="PF00534"/>
    </source>
</evidence>
<sequence>MTTAKKTILHAIRQGQVGGGETHVLDLVNSLDKAKYESVILSFTEGPMVEKLKQDGFKTYVVSTEKPFNFRVWKQVRQIISAENIDLIHAHGTRANSNTFYSAKLLKIPLVYTVHGWSFHPDQSKMVKFIRSMSERFLVSVANKTICVSKSNLIEGKTKFPMTNATVIANGINRFKFNPDKEFKNIRLEFGIDESFILVGYIARITNQKSPLTFLRAIAMLPEKENIRFLIVGDGDLKTQMLSLSKDLNLDKYITFVDFRNDIPDILNAIDVFCLPSLWEGLPIALLEAMSMRKAIIASKIDGITDLIDDGLNGLLVKAADIDSLSKTLQRLILDRKLIADLGLEAEKTVQEKFNISTMTKNIEAVYQEFI</sequence>
<dbReference type="SUPFAM" id="SSF53756">
    <property type="entry name" value="UDP-Glycosyltransferase/glycogen phosphorylase"/>
    <property type="match status" value="1"/>
</dbReference>
<dbReference type="Proteomes" id="UP001595789">
    <property type="component" value="Unassembled WGS sequence"/>
</dbReference>
<dbReference type="InterPro" id="IPR028098">
    <property type="entry name" value="Glyco_trans_4-like_N"/>
</dbReference>
<comment type="caution">
    <text evidence="3">The sequence shown here is derived from an EMBL/GenBank/DDBJ whole genome shotgun (WGS) entry which is preliminary data.</text>
</comment>
<feature type="domain" description="Glycosyltransferase subfamily 4-like N-terminal" evidence="2">
    <location>
        <begin position="17"/>
        <end position="173"/>
    </location>
</feature>
<name>A0ABV8P5C5_9SPHI</name>